<protein>
    <submittedName>
        <fullName evidence="5">C-type lectin domain-containing protein</fullName>
    </submittedName>
</protein>
<dbReference type="WBParaSite" id="Pan_g544.t1">
    <property type="protein sequence ID" value="Pan_g544.t1"/>
    <property type="gene ID" value="Pan_g544"/>
</dbReference>
<feature type="domain" description="C-type lectin" evidence="3">
    <location>
        <begin position="69"/>
        <end position="171"/>
    </location>
</feature>
<keyword evidence="2" id="KW-0732">Signal</keyword>
<feature type="region of interest" description="Disordered" evidence="1">
    <location>
        <begin position="223"/>
        <end position="258"/>
    </location>
</feature>
<sequence length="290" mass="31851">MLKGLINTFCFVLVLNAKLSTALNTTALPPLASCPTKWQGATLCGSTNCYRKYEIPVNLRFTAVETNICHLFNPYSHVVSIHCQAEDDHLAKYGKFVIGLFIPTNTSWSRDGFRWEDGTKVDFDGWDHLPGVPDQPDNMVPVERNVEFRTNMERRGWHDLPLQFVEAVVCKIVIPPPPPPTTTITVPTTTTTTVPPTTTTTTVAPTTTTTTTVAPVTTTTTVAPMTTTTTPKPTTTTTVTTSPPSTTTTVAPPTTTTTVAPTTPRFPWFPWPVVCIPCWDPFKKYPTVHS</sequence>
<evidence type="ECO:0000313" key="4">
    <source>
        <dbReference type="Proteomes" id="UP000492821"/>
    </source>
</evidence>
<dbReference type="Proteomes" id="UP000492821">
    <property type="component" value="Unassembled WGS sequence"/>
</dbReference>
<reference evidence="5" key="2">
    <citation type="submission" date="2020-10" db="UniProtKB">
        <authorList>
            <consortium name="WormBaseParasite"/>
        </authorList>
    </citation>
    <scope>IDENTIFICATION</scope>
</reference>
<name>A0A7E4W0L3_PANRE</name>
<accession>A0A7E4W0L3</accession>
<proteinExistence type="predicted"/>
<feature type="signal peptide" evidence="2">
    <location>
        <begin position="1"/>
        <end position="22"/>
    </location>
</feature>
<dbReference type="SUPFAM" id="SSF56436">
    <property type="entry name" value="C-type lectin-like"/>
    <property type="match status" value="1"/>
</dbReference>
<dbReference type="Gene3D" id="3.10.100.10">
    <property type="entry name" value="Mannose-Binding Protein A, subunit A"/>
    <property type="match status" value="1"/>
</dbReference>
<evidence type="ECO:0000313" key="5">
    <source>
        <dbReference type="WBParaSite" id="Pan_g544.t1"/>
    </source>
</evidence>
<evidence type="ECO:0000256" key="2">
    <source>
        <dbReference type="SAM" id="SignalP"/>
    </source>
</evidence>
<organism evidence="4 5">
    <name type="scientific">Panagrellus redivivus</name>
    <name type="common">Microworm</name>
    <dbReference type="NCBI Taxonomy" id="6233"/>
    <lineage>
        <taxon>Eukaryota</taxon>
        <taxon>Metazoa</taxon>
        <taxon>Ecdysozoa</taxon>
        <taxon>Nematoda</taxon>
        <taxon>Chromadorea</taxon>
        <taxon>Rhabditida</taxon>
        <taxon>Tylenchina</taxon>
        <taxon>Panagrolaimomorpha</taxon>
        <taxon>Panagrolaimoidea</taxon>
        <taxon>Panagrolaimidae</taxon>
        <taxon>Panagrellus</taxon>
    </lineage>
</organism>
<feature type="compositionally biased region" description="Low complexity" evidence="1">
    <location>
        <begin position="182"/>
        <end position="204"/>
    </location>
</feature>
<evidence type="ECO:0000256" key="1">
    <source>
        <dbReference type="SAM" id="MobiDB-lite"/>
    </source>
</evidence>
<keyword evidence="4" id="KW-1185">Reference proteome</keyword>
<evidence type="ECO:0000259" key="3">
    <source>
        <dbReference type="PROSITE" id="PS50041"/>
    </source>
</evidence>
<dbReference type="InterPro" id="IPR001304">
    <property type="entry name" value="C-type_lectin-like"/>
</dbReference>
<dbReference type="InterPro" id="IPR016187">
    <property type="entry name" value="CTDL_fold"/>
</dbReference>
<dbReference type="AlphaFoldDB" id="A0A7E4W0L3"/>
<feature type="chain" id="PRO_5028917784" evidence="2">
    <location>
        <begin position="23"/>
        <end position="290"/>
    </location>
</feature>
<reference evidence="4" key="1">
    <citation type="journal article" date="2013" name="Genetics">
        <title>The draft genome and transcriptome of Panagrellus redivivus are shaped by the harsh demands of a free-living lifestyle.</title>
        <authorList>
            <person name="Srinivasan J."/>
            <person name="Dillman A.R."/>
            <person name="Macchietto M.G."/>
            <person name="Heikkinen L."/>
            <person name="Lakso M."/>
            <person name="Fracchia K.M."/>
            <person name="Antoshechkin I."/>
            <person name="Mortazavi A."/>
            <person name="Wong G."/>
            <person name="Sternberg P.W."/>
        </authorList>
    </citation>
    <scope>NUCLEOTIDE SEQUENCE [LARGE SCALE GENOMIC DNA]</scope>
    <source>
        <strain evidence="4">MT8872</strain>
    </source>
</reference>
<dbReference type="SMART" id="SM00034">
    <property type="entry name" value="CLECT"/>
    <property type="match status" value="1"/>
</dbReference>
<dbReference type="PROSITE" id="PS50041">
    <property type="entry name" value="C_TYPE_LECTIN_2"/>
    <property type="match status" value="1"/>
</dbReference>
<feature type="region of interest" description="Disordered" evidence="1">
    <location>
        <begin position="181"/>
        <end position="204"/>
    </location>
</feature>
<dbReference type="InterPro" id="IPR016186">
    <property type="entry name" value="C-type_lectin-like/link_sf"/>
</dbReference>